<dbReference type="AlphaFoldDB" id="A0AAE1DWK7"/>
<feature type="region of interest" description="Disordered" evidence="1">
    <location>
        <begin position="93"/>
        <end position="127"/>
    </location>
</feature>
<comment type="caution">
    <text evidence="2">The sequence shown here is derived from an EMBL/GenBank/DDBJ whole genome shotgun (WGS) entry which is preliminary data.</text>
</comment>
<name>A0AAE1DWK7_9GAST</name>
<feature type="compositionally biased region" description="Basic and acidic residues" evidence="1">
    <location>
        <begin position="112"/>
        <end position="127"/>
    </location>
</feature>
<feature type="compositionally biased region" description="Polar residues" evidence="1">
    <location>
        <begin position="97"/>
        <end position="111"/>
    </location>
</feature>
<evidence type="ECO:0000313" key="3">
    <source>
        <dbReference type="Proteomes" id="UP001283361"/>
    </source>
</evidence>
<evidence type="ECO:0000256" key="1">
    <source>
        <dbReference type="SAM" id="MobiDB-lite"/>
    </source>
</evidence>
<reference evidence="2" key="1">
    <citation type="journal article" date="2023" name="G3 (Bethesda)">
        <title>A reference genome for the long-term kleptoplast-retaining sea slug Elysia crispata morphotype clarki.</title>
        <authorList>
            <person name="Eastman K.E."/>
            <person name="Pendleton A.L."/>
            <person name="Shaikh M.A."/>
            <person name="Suttiyut T."/>
            <person name="Ogas R."/>
            <person name="Tomko P."/>
            <person name="Gavelis G."/>
            <person name="Widhalm J.R."/>
            <person name="Wisecaver J.H."/>
        </authorList>
    </citation>
    <scope>NUCLEOTIDE SEQUENCE</scope>
    <source>
        <strain evidence="2">ECLA1</strain>
    </source>
</reference>
<protein>
    <submittedName>
        <fullName evidence="2">Uncharacterized protein</fullName>
    </submittedName>
</protein>
<sequence>MVILEYLRGSPSQCQRPGRATETLGLSLMMEKLNRHLTHLAASKTSSRQSGSMSETWQGDRDTGPGQCQRLGRATETLGLSLMMEKLNRHLTHLAASKTSSRQSGSMSETWQGDRDTGSVSHDGEAQ</sequence>
<organism evidence="2 3">
    <name type="scientific">Elysia crispata</name>
    <name type="common">lettuce slug</name>
    <dbReference type="NCBI Taxonomy" id="231223"/>
    <lineage>
        <taxon>Eukaryota</taxon>
        <taxon>Metazoa</taxon>
        <taxon>Spiralia</taxon>
        <taxon>Lophotrochozoa</taxon>
        <taxon>Mollusca</taxon>
        <taxon>Gastropoda</taxon>
        <taxon>Heterobranchia</taxon>
        <taxon>Euthyneura</taxon>
        <taxon>Panpulmonata</taxon>
        <taxon>Sacoglossa</taxon>
        <taxon>Placobranchoidea</taxon>
        <taxon>Plakobranchidae</taxon>
        <taxon>Elysia</taxon>
    </lineage>
</organism>
<proteinExistence type="predicted"/>
<keyword evidence="3" id="KW-1185">Reference proteome</keyword>
<dbReference type="Proteomes" id="UP001283361">
    <property type="component" value="Unassembled WGS sequence"/>
</dbReference>
<feature type="compositionally biased region" description="Polar residues" evidence="1">
    <location>
        <begin position="43"/>
        <end position="57"/>
    </location>
</feature>
<gene>
    <name evidence="2" type="ORF">RRG08_055547</name>
</gene>
<feature type="region of interest" description="Disordered" evidence="1">
    <location>
        <begin position="41"/>
        <end position="71"/>
    </location>
</feature>
<accession>A0AAE1DWK7</accession>
<dbReference type="EMBL" id="JAWDGP010002078">
    <property type="protein sequence ID" value="KAK3785716.1"/>
    <property type="molecule type" value="Genomic_DNA"/>
</dbReference>
<evidence type="ECO:0000313" key="2">
    <source>
        <dbReference type="EMBL" id="KAK3785716.1"/>
    </source>
</evidence>